<comment type="similarity">
    <text evidence="2">Belongs to the trans-sulfuration enzymes family.</text>
</comment>
<dbReference type="CDD" id="cd00614">
    <property type="entry name" value="CGS_like"/>
    <property type="match status" value="1"/>
</dbReference>
<dbReference type="EMBL" id="KQ965816">
    <property type="protein sequence ID" value="KXS10730.1"/>
    <property type="molecule type" value="Genomic_DNA"/>
</dbReference>
<dbReference type="SMART" id="SM00881">
    <property type="entry name" value="CoA_binding"/>
    <property type="match status" value="1"/>
</dbReference>
<keyword evidence="7" id="KW-1185">Reference proteome</keyword>
<dbReference type="OMA" id="QFKNTEH"/>
<dbReference type="GO" id="GO:0019346">
    <property type="term" value="P:transsulfuration"/>
    <property type="evidence" value="ECO:0007669"/>
    <property type="project" value="InterPro"/>
</dbReference>
<dbReference type="OrthoDB" id="3512640at2759"/>
<sequence length="691" mass="75579">MIPRVAHAARWRNGLDAAQLNRTLTATVPRFFLTAKSNRVTSSPSSFPHHRAPPLLQSPFHHRPFYTSRPGLLAAPIDPHGPIDPLPPLRYSDDMLRSILSTVRTIAMVGVSSNWNRPSYFVMKYLQDKGCRVIPVNPGMAGKELLGERVYARLEDIPEPVDMVDIFRASSSVPPIVSSAIAIGARVVWMQLGVRNDTAALEAQRAGLVVVMDRCPKIEFGRLGGELSWQGVNSGIVSSKRFVAPREKRRKVMWVAPEAADGVEEREPGFATRAVHAGVTPDPTTGARTMPIYQTTSYVFDDVDHAASLFNLHTFGYIYSRLTNPTVSALEERIASLEGGRAALCSSSGHAAQFLTFFTLLEPGDEFVASQNLYGGSITQFKMSFPKLGWKCTFFDPDDMDSLRRVVTEKTKAVFIESLSNPGGVVVDIEACNRVTQEYGIPLIVDNTLATPYLCQPFKHGADLVVHSTTKFLSGHGNSLGGCIVESGKFNWAKTDKFPSLTKPESAYHGLVFYETFGDFAFTTKARAVALRDFGPTMAPFNAFLTMTGIETLHLRMERHCANAKKVAEFLQSHAVVAWVSYAGLAGNKYTPLVEKYLPKGAGSVFTFGVKGGFENGTKVVESVNVFSHLANIGDTRSLILHPASTTHRQLTEEQQIAAGAGPDVIRLSIGIEDVDDLIADLDQALKSCKL</sequence>
<dbReference type="Pfam" id="PF01053">
    <property type="entry name" value="Cys_Met_Meta_PP"/>
    <property type="match status" value="1"/>
</dbReference>
<reference evidence="6 7" key="1">
    <citation type="journal article" date="2015" name="Genome Biol. Evol.">
        <title>Phylogenomic analyses indicate that early fungi evolved digesting cell walls of algal ancestors of land plants.</title>
        <authorList>
            <person name="Chang Y."/>
            <person name="Wang S."/>
            <person name="Sekimoto S."/>
            <person name="Aerts A.L."/>
            <person name="Choi C."/>
            <person name="Clum A."/>
            <person name="LaButti K.M."/>
            <person name="Lindquist E.A."/>
            <person name="Yee Ngan C."/>
            <person name="Ohm R.A."/>
            <person name="Salamov A.A."/>
            <person name="Grigoriev I.V."/>
            <person name="Spatafora J.W."/>
            <person name="Berbee M.L."/>
        </authorList>
    </citation>
    <scope>NUCLEOTIDE SEQUENCE [LARGE SCALE GENOMIC DNA]</scope>
    <source>
        <strain evidence="6 7">JEL478</strain>
    </source>
</reference>
<gene>
    <name evidence="6" type="ORF">M427DRAFT_61678</name>
</gene>
<evidence type="ECO:0000256" key="4">
    <source>
        <dbReference type="ARBA" id="ARBA00022898"/>
    </source>
</evidence>
<dbReference type="Proteomes" id="UP000070544">
    <property type="component" value="Unassembled WGS sequence"/>
</dbReference>
<organism evidence="6 7">
    <name type="scientific">Gonapodya prolifera (strain JEL478)</name>
    <name type="common">Monoblepharis prolifera</name>
    <dbReference type="NCBI Taxonomy" id="1344416"/>
    <lineage>
        <taxon>Eukaryota</taxon>
        <taxon>Fungi</taxon>
        <taxon>Fungi incertae sedis</taxon>
        <taxon>Chytridiomycota</taxon>
        <taxon>Chytridiomycota incertae sedis</taxon>
        <taxon>Monoblepharidomycetes</taxon>
        <taxon>Monoblepharidales</taxon>
        <taxon>Gonapodyaceae</taxon>
        <taxon>Gonapodya</taxon>
    </lineage>
</organism>
<dbReference type="GO" id="GO:0005737">
    <property type="term" value="C:cytoplasm"/>
    <property type="evidence" value="ECO:0007669"/>
    <property type="project" value="TreeGrafter"/>
</dbReference>
<dbReference type="InterPro" id="IPR015422">
    <property type="entry name" value="PyrdxlP-dep_Trfase_small"/>
</dbReference>
<dbReference type="AlphaFoldDB" id="A0A139A1R0"/>
<dbReference type="Pfam" id="PF13380">
    <property type="entry name" value="CoA_binding_2"/>
    <property type="match status" value="1"/>
</dbReference>
<keyword evidence="3" id="KW-0808">Transferase</keyword>
<evidence type="ECO:0000256" key="3">
    <source>
        <dbReference type="ARBA" id="ARBA00022679"/>
    </source>
</evidence>
<proteinExistence type="inferred from homology"/>
<dbReference type="GO" id="GO:0071269">
    <property type="term" value="P:L-homocysteine biosynthetic process"/>
    <property type="evidence" value="ECO:0007669"/>
    <property type="project" value="TreeGrafter"/>
</dbReference>
<dbReference type="NCBIfam" id="TIGR01326">
    <property type="entry name" value="OAH_OAS_sulfhy"/>
    <property type="match status" value="1"/>
</dbReference>
<evidence type="ECO:0000313" key="7">
    <source>
        <dbReference type="Proteomes" id="UP000070544"/>
    </source>
</evidence>
<dbReference type="FunFam" id="3.40.640.10:FF:000035">
    <property type="entry name" value="O-succinylhomoserine sulfhydrylase"/>
    <property type="match status" value="1"/>
</dbReference>
<dbReference type="InterPro" id="IPR054542">
    <property type="entry name" value="Cys_met_metab_PP"/>
</dbReference>
<evidence type="ECO:0000259" key="5">
    <source>
        <dbReference type="SMART" id="SM00881"/>
    </source>
</evidence>
<dbReference type="PANTHER" id="PTHR43797:SF2">
    <property type="entry name" value="HOMOCYSTEINE_CYSTEINE SYNTHASE"/>
    <property type="match status" value="1"/>
</dbReference>
<keyword evidence="4" id="KW-0663">Pyridoxal phosphate</keyword>
<dbReference type="InterPro" id="IPR015424">
    <property type="entry name" value="PyrdxlP-dep_Trfase"/>
</dbReference>
<dbReference type="NCBIfam" id="NF004650">
    <property type="entry name" value="PRK05994.1"/>
    <property type="match status" value="1"/>
</dbReference>
<evidence type="ECO:0000256" key="2">
    <source>
        <dbReference type="ARBA" id="ARBA00009077"/>
    </source>
</evidence>
<evidence type="ECO:0000313" key="6">
    <source>
        <dbReference type="EMBL" id="KXS10730.1"/>
    </source>
</evidence>
<dbReference type="InterPro" id="IPR003781">
    <property type="entry name" value="CoA-bd"/>
</dbReference>
<dbReference type="GO" id="GO:0003961">
    <property type="term" value="F:O-acetylhomoserine aminocarboxypropyltransferase activity"/>
    <property type="evidence" value="ECO:0007669"/>
    <property type="project" value="TreeGrafter"/>
</dbReference>
<accession>A0A139A1R0</accession>
<dbReference type="Gene3D" id="3.40.50.720">
    <property type="entry name" value="NAD(P)-binding Rossmann-like Domain"/>
    <property type="match status" value="1"/>
</dbReference>
<dbReference type="STRING" id="1344416.A0A139A1R0"/>
<evidence type="ECO:0000256" key="1">
    <source>
        <dbReference type="ARBA" id="ARBA00001933"/>
    </source>
</evidence>
<dbReference type="SUPFAM" id="SSF51735">
    <property type="entry name" value="NAD(P)-binding Rossmann-fold domains"/>
    <property type="match status" value="1"/>
</dbReference>
<dbReference type="SUPFAM" id="SSF53383">
    <property type="entry name" value="PLP-dependent transferases"/>
    <property type="match status" value="1"/>
</dbReference>
<dbReference type="InterPro" id="IPR036291">
    <property type="entry name" value="NAD(P)-bd_dom_sf"/>
</dbReference>
<feature type="domain" description="CoA-binding" evidence="5">
    <location>
        <begin position="100"/>
        <end position="194"/>
    </location>
</feature>
<dbReference type="InterPro" id="IPR000277">
    <property type="entry name" value="Cys/Met-Metab_PyrdxlP-dep_enz"/>
</dbReference>
<comment type="cofactor">
    <cofactor evidence="1">
        <name>pyridoxal 5'-phosphate</name>
        <dbReference type="ChEBI" id="CHEBI:597326"/>
    </cofactor>
</comment>
<dbReference type="GO" id="GO:0030170">
    <property type="term" value="F:pyridoxal phosphate binding"/>
    <property type="evidence" value="ECO:0007669"/>
    <property type="project" value="InterPro"/>
</dbReference>
<dbReference type="Gene3D" id="3.40.640.10">
    <property type="entry name" value="Type I PLP-dependent aspartate aminotransferase-like (Major domain)"/>
    <property type="match status" value="1"/>
</dbReference>
<name>A0A139A1R0_GONPJ</name>
<dbReference type="InterPro" id="IPR006235">
    <property type="entry name" value="OAc-hSer/O-AcSer_sulfhydrylase"/>
</dbReference>
<dbReference type="PROSITE" id="PS00868">
    <property type="entry name" value="CYS_MET_METAB_PP"/>
    <property type="match status" value="1"/>
</dbReference>
<dbReference type="GO" id="GO:0006535">
    <property type="term" value="P:cysteine biosynthetic process from serine"/>
    <property type="evidence" value="ECO:0007669"/>
    <property type="project" value="TreeGrafter"/>
</dbReference>
<dbReference type="GO" id="GO:0004124">
    <property type="term" value="F:cysteine synthase activity"/>
    <property type="evidence" value="ECO:0007669"/>
    <property type="project" value="TreeGrafter"/>
</dbReference>
<dbReference type="PANTHER" id="PTHR43797">
    <property type="entry name" value="HOMOCYSTEINE/CYSTEINE SYNTHASE"/>
    <property type="match status" value="1"/>
</dbReference>
<dbReference type="InterPro" id="IPR015421">
    <property type="entry name" value="PyrdxlP-dep_Trfase_major"/>
</dbReference>
<protein>
    <submittedName>
        <fullName evidence="6">Cys/Met metabolism pyridoxal-phosphate-dependent enzyme</fullName>
    </submittedName>
</protein>
<dbReference type="Gene3D" id="3.90.1150.10">
    <property type="entry name" value="Aspartate Aminotransferase, domain 1"/>
    <property type="match status" value="1"/>
</dbReference>